<dbReference type="InterPro" id="IPR016181">
    <property type="entry name" value="Acyl_CoA_acyltransferase"/>
</dbReference>
<dbReference type="RefSeq" id="WP_236099216.1">
    <property type="nucleotide sequence ID" value="NZ_JAKGUD010000005.1"/>
</dbReference>
<dbReference type="SUPFAM" id="SSF55729">
    <property type="entry name" value="Acyl-CoA N-acyltransferases (Nat)"/>
    <property type="match status" value="1"/>
</dbReference>
<name>A0ABS9EMT0_9BACT</name>
<sequence length="86" mass="9588">MEVAQGLLVAFLDDLKISNTSDSAIESWIKGNMERDSDKEAHFVVADRETERYIGQIDFHVIDWKNRSARIGLVIGAPGPEEKGTV</sequence>
<dbReference type="Gene3D" id="3.40.630.30">
    <property type="match status" value="1"/>
</dbReference>
<gene>
    <name evidence="1" type="ORF">L2W38_06665</name>
</gene>
<dbReference type="Proteomes" id="UP001200430">
    <property type="component" value="Unassembled WGS sequence"/>
</dbReference>
<organism evidence="1 2">
    <name type="scientific">Dethiosulfovibrio marinus</name>
    <dbReference type="NCBI Taxonomy" id="133532"/>
    <lineage>
        <taxon>Bacteria</taxon>
        <taxon>Thermotogati</taxon>
        <taxon>Synergistota</taxon>
        <taxon>Synergistia</taxon>
        <taxon>Synergistales</taxon>
        <taxon>Dethiosulfovibrionaceae</taxon>
        <taxon>Dethiosulfovibrio</taxon>
    </lineage>
</organism>
<keyword evidence="2" id="KW-1185">Reference proteome</keyword>
<proteinExistence type="predicted"/>
<evidence type="ECO:0000313" key="2">
    <source>
        <dbReference type="Proteomes" id="UP001200430"/>
    </source>
</evidence>
<reference evidence="1 2" key="1">
    <citation type="submission" date="2022-01" db="EMBL/GenBank/DDBJ databases">
        <title>Dethiosulfovibrio faecalis sp. nov., a novel proteolytic, non-sulfur-reducing bacterium isolated from a marine aquaculture solid waste bioreactor.</title>
        <authorList>
            <person name="Grabowski S."/>
            <person name="Apolinario E."/>
            <person name="Schneider N."/>
            <person name="Marshall C.W."/>
            <person name="Sowers K.R."/>
        </authorList>
    </citation>
    <scope>NUCLEOTIDE SEQUENCE [LARGE SCALE GENOMIC DNA]</scope>
    <source>
        <strain evidence="1 2">DSM 12537</strain>
    </source>
</reference>
<comment type="caution">
    <text evidence="1">The sequence shown here is derived from an EMBL/GenBank/DDBJ whole genome shotgun (WGS) entry which is preliminary data.</text>
</comment>
<evidence type="ECO:0000313" key="1">
    <source>
        <dbReference type="EMBL" id="MCF4142492.1"/>
    </source>
</evidence>
<accession>A0ABS9EMT0</accession>
<dbReference type="EMBL" id="JAKGUD010000005">
    <property type="protein sequence ID" value="MCF4142492.1"/>
    <property type="molecule type" value="Genomic_DNA"/>
</dbReference>
<protein>
    <submittedName>
        <fullName evidence="1">GNAT family N-acetyltransferase</fullName>
    </submittedName>
</protein>